<dbReference type="Proteomes" id="UP001212997">
    <property type="component" value="Unassembled WGS sequence"/>
</dbReference>
<evidence type="ECO:0000313" key="2">
    <source>
        <dbReference type="Proteomes" id="UP001212997"/>
    </source>
</evidence>
<reference evidence="1" key="1">
    <citation type="submission" date="2022-07" db="EMBL/GenBank/DDBJ databases">
        <title>Genome Sequence of Physisporinus lineatus.</title>
        <authorList>
            <person name="Buettner E."/>
        </authorList>
    </citation>
    <scope>NUCLEOTIDE SEQUENCE</scope>
    <source>
        <strain evidence="1">VT162</strain>
    </source>
</reference>
<sequence>MSLLEIALSDFSRIATIDFRTTSVMDSTFIHQFLNRDAPRLTSLRVHCDLNITRTQNRTLRDGLDLSSLQVLDLDGLPFHMVQKFFRPTLTQLKLSWPDHVQRSLAMDLLEPLSHMPLLESLEILTGYYYRSPDGASSTDITTHHDSPIQLPRLRYFELTSGYRHCGTILSSISFPTGTGITFHISLSEEKRTINDPRPFDDPTDTDTLLPVFRKTLRDLAARGSPSTQIRPLLSAFLQFRDRRDFKISRILAWDHTQDGEDAPGYVLPIARATVTIDMDDLHDSTSFRALRRFYTTLPLSSLAFLVIRDAQRACPSAYWTRLVEAAPALEHLDVTGSAHVLICCLNAIIGEIGEGSDDEDMVQAHIPLPLPRLTQLVIGPEGRKPQTGAIRDDFIEVLASTLRMRSQRAHPIRRLKLLWGPPRIRIDLRKISGKVDYFSELDYIITDSSSESSAEDSESDEDDGT</sequence>
<evidence type="ECO:0000313" key="1">
    <source>
        <dbReference type="EMBL" id="KAJ3490998.1"/>
    </source>
</evidence>
<dbReference type="EMBL" id="JANAWD010000019">
    <property type="protein sequence ID" value="KAJ3490998.1"/>
    <property type="molecule type" value="Genomic_DNA"/>
</dbReference>
<accession>A0AAD5YIT5</accession>
<name>A0AAD5YIT5_9APHY</name>
<keyword evidence="2" id="KW-1185">Reference proteome</keyword>
<protein>
    <recommendedName>
        <fullName evidence="3">F-box domain-containing protein</fullName>
    </recommendedName>
</protein>
<proteinExistence type="predicted"/>
<gene>
    <name evidence="1" type="ORF">NLI96_g1024</name>
</gene>
<dbReference type="AlphaFoldDB" id="A0AAD5YIT5"/>
<dbReference type="SUPFAM" id="SSF52047">
    <property type="entry name" value="RNI-like"/>
    <property type="match status" value="1"/>
</dbReference>
<organism evidence="1 2">
    <name type="scientific">Meripilus lineatus</name>
    <dbReference type="NCBI Taxonomy" id="2056292"/>
    <lineage>
        <taxon>Eukaryota</taxon>
        <taxon>Fungi</taxon>
        <taxon>Dikarya</taxon>
        <taxon>Basidiomycota</taxon>
        <taxon>Agaricomycotina</taxon>
        <taxon>Agaricomycetes</taxon>
        <taxon>Polyporales</taxon>
        <taxon>Meripilaceae</taxon>
        <taxon>Meripilus</taxon>
    </lineage>
</organism>
<evidence type="ECO:0008006" key="3">
    <source>
        <dbReference type="Google" id="ProtNLM"/>
    </source>
</evidence>
<comment type="caution">
    <text evidence="1">The sequence shown here is derived from an EMBL/GenBank/DDBJ whole genome shotgun (WGS) entry which is preliminary data.</text>
</comment>